<keyword evidence="2" id="KW-0732">Signal</keyword>
<feature type="chain" id="PRO_5039011988" description="Lipoprotein" evidence="2">
    <location>
        <begin position="33"/>
        <end position="208"/>
    </location>
</feature>
<evidence type="ECO:0000256" key="2">
    <source>
        <dbReference type="SAM" id="SignalP"/>
    </source>
</evidence>
<gene>
    <name evidence="3" type="ORF">DJ010_17950</name>
</gene>
<dbReference type="PROSITE" id="PS51257">
    <property type="entry name" value="PROKAR_LIPOPROTEIN"/>
    <property type="match status" value="1"/>
</dbReference>
<proteinExistence type="predicted"/>
<accession>A0A316TCE3</accession>
<protein>
    <recommendedName>
        <fullName evidence="5">Lipoprotein</fullName>
    </recommendedName>
</protein>
<feature type="region of interest" description="Disordered" evidence="1">
    <location>
        <begin position="32"/>
        <end position="89"/>
    </location>
</feature>
<keyword evidence="4" id="KW-1185">Reference proteome</keyword>
<dbReference type="AlphaFoldDB" id="A0A316TCE3"/>
<dbReference type="EMBL" id="QGDD01000009">
    <property type="protein sequence ID" value="PWN01438.1"/>
    <property type="molecule type" value="Genomic_DNA"/>
</dbReference>
<dbReference type="Proteomes" id="UP000245507">
    <property type="component" value="Unassembled WGS sequence"/>
</dbReference>
<reference evidence="3 4" key="1">
    <citation type="submission" date="2018-05" db="EMBL/GenBank/DDBJ databases">
        <title>Nocardioides silvaticus genome.</title>
        <authorList>
            <person name="Li C."/>
            <person name="Wang G."/>
        </authorList>
    </citation>
    <scope>NUCLEOTIDE SEQUENCE [LARGE SCALE GENOMIC DNA]</scope>
    <source>
        <strain evidence="3 4">CCTCC AB 2018079</strain>
    </source>
</reference>
<evidence type="ECO:0000313" key="4">
    <source>
        <dbReference type="Proteomes" id="UP000245507"/>
    </source>
</evidence>
<evidence type="ECO:0008006" key="5">
    <source>
        <dbReference type="Google" id="ProtNLM"/>
    </source>
</evidence>
<dbReference type="RefSeq" id="WP_109696309.1">
    <property type="nucleotide sequence ID" value="NZ_QGDD01000009.1"/>
</dbReference>
<name>A0A316TCE3_9ACTN</name>
<feature type="compositionally biased region" description="Low complexity" evidence="1">
    <location>
        <begin position="59"/>
        <end position="70"/>
    </location>
</feature>
<organism evidence="3 4">
    <name type="scientific">Nocardioides silvaticus</name>
    <dbReference type="NCBI Taxonomy" id="2201891"/>
    <lineage>
        <taxon>Bacteria</taxon>
        <taxon>Bacillati</taxon>
        <taxon>Actinomycetota</taxon>
        <taxon>Actinomycetes</taxon>
        <taxon>Propionibacteriales</taxon>
        <taxon>Nocardioidaceae</taxon>
        <taxon>Nocardioides</taxon>
    </lineage>
</organism>
<evidence type="ECO:0000313" key="3">
    <source>
        <dbReference type="EMBL" id="PWN01438.1"/>
    </source>
</evidence>
<feature type="signal peptide" evidence="2">
    <location>
        <begin position="1"/>
        <end position="32"/>
    </location>
</feature>
<comment type="caution">
    <text evidence="3">The sequence shown here is derived from an EMBL/GenBank/DDBJ whole genome shotgun (WGS) entry which is preliminary data.</text>
</comment>
<sequence length="208" mass="22080">MRTNRWSLWTRWTRTSALVAVSALLLVTAGCSDDSSGDDDADAPESSSATTDATEESDATATEGLTLGTEEPSDDETDETDETDELETATVSDDFCTNIETMLASLDGLFGTFEEGDYEAYVAWARSFEELGGAIVETAPADQAANVDAAVTPLVELAEEVAALDPSDTEAIDEAFNKGFTQSGKKADRAGNQILEHCGIDPETLESE</sequence>
<feature type="compositionally biased region" description="Acidic residues" evidence="1">
    <location>
        <begin position="71"/>
        <end position="87"/>
    </location>
</feature>
<evidence type="ECO:0000256" key="1">
    <source>
        <dbReference type="SAM" id="MobiDB-lite"/>
    </source>
</evidence>